<sequence length="554" mass="63961">MQMTVSNSRKRSLRNSTISQSLQYAGEIKQQKINQISCPQFIPFHVSPPRIRCRLRLPTTLTLQCYCEYTERRHNKLLRIEELPETVRDLKQLISDKLQIPIICQLQLSVKEMILFDYQSLSQDVSLRGGDQLQLIYFGRSCSDRFPLVLEHANKITAFYNKHINPPKIKSTESPPPPITDIELIDDVDELKQSMDYMYERVLLPWRDEATTCHRLYLTNEGVIDRVIEIWEWADQEIYENLAVSCMLMLWDYGENLEERVLLMNKKVHILALDRFISTKATTEIKYGCVGLLAGFGEFPAGQKFLGTSQKFLTKLVDYFTKTPNRFAMSITSTLLFTLASHPNVPLVMMKAGIVQKLSNKLERLDFFLNADSDIAYGLIMFYMALLRNPTFDLPTGYSPGYFKIKFQQQRNCTSAVDIAEREKLRGTSWGTILPFIDMLFIPQSAPLWKFKYSRGLMDSYLHMAVTIVSATFMDVKNIELCLREGLYGYLVILSWNYKSYHCITRVLKEILKRFDPLENKIPSLAQIARSEYAVLHNGLGATLELNTSTIALF</sequence>
<proteinExistence type="predicted"/>
<organism evidence="1 2">
    <name type="scientific">Oopsacas minuta</name>
    <dbReference type="NCBI Taxonomy" id="111878"/>
    <lineage>
        <taxon>Eukaryota</taxon>
        <taxon>Metazoa</taxon>
        <taxon>Porifera</taxon>
        <taxon>Hexactinellida</taxon>
        <taxon>Hexasterophora</taxon>
        <taxon>Lyssacinosida</taxon>
        <taxon>Leucopsacidae</taxon>
        <taxon>Oopsacas</taxon>
    </lineage>
</organism>
<name>A0AAV7JCI9_9METZ</name>
<dbReference type="Proteomes" id="UP001165289">
    <property type="component" value="Unassembled WGS sequence"/>
</dbReference>
<evidence type="ECO:0008006" key="3">
    <source>
        <dbReference type="Google" id="ProtNLM"/>
    </source>
</evidence>
<gene>
    <name evidence="1" type="ORF">LOD99_12594</name>
</gene>
<comment type="caution">
    <text evidence="1">The sequence shown here is derived from an EMBL/GenBank/DDBJ whole genome shotgun (WGS) entry which is preliminary data.</text>
</comment>
<evidence type="ECO:0000313" key="2">
    <source>
        <dbReference type="Proteomes" id="UP001165289"/>
    </source>
</evidence>
<accession>A0AAV7JCI9</accession>
<dbReference type="AlphaFoldDB" id="A0AAV7JCI9"/>
<dbReference type="CDD" id="cd17039">
    <property type="entry name" value="Ubl_ubiquitin_like"/>
    <property type="match status" value="1"/>
</dbReference>
<protein>
    <recommendedName>
        <fullName evidence="3">Ubiquitin-like domain-containing protein</fullName>
    </recommendedName>
</protein>
<dbReference type="EMBL" id="JAKMXF010000354">
    <property type="protein sequence ID" value="KAI6646473.1"/>
    <property type="molecule type" value="Genomic_DNA"/>
</dbReference>
<keyword evidence="2" id="KW-1185">Reference proteome</keyword>
<evidence type="ECO:0000313" key="1">
    <source>
        <dbReference type="EMBL" id="KAI6646473.1"/>
    </source>
</evidence>
<reference evidence="1 2" key="1">
    <citation type="journal article" date="2023" name="BMC Biol.">
        <title>The compact genome of the sponge Oopsacas minuta (Hexactinellida) is lacking key metazoan core genes.</title>
        <authorList>
            <person name="Santini S."/>
            <person name="Schenkelaars Q."/>
            <person name="Jourda C."/>
            <person name="Duchesne M."/>
            <person name="Belahbib H."/>
            <person name="Rocher C."/>
            <person name="Selva M."/>
            <person name="Riesgo A."/>
            <person name="Vervoort M."/>
            <person name="Leys S.P."/>
            <person name="Kodjabachian L."/>
            <person name="Le Bivic A."/>
            <person name="Borchiellini C."/>
            <person name="Claverie J.M."/>
            <person name="Renard E."/>
        </authorList>
    </citation>
    <scope>NUCLEOTIDE SEQUENCE [LARGE SCALE GENOMIC DNA]</scope>
    <source>
        <strain evidence="1">SPO-2</strain>
    </source>
</reference>